<feature type="compositionally biased region" description="Low complexity" evidence="1">
    <location>
        <begin position="447"/>
        <end position="475"/>
    </location>
</feature>
<dbReference type="SUPFAM" id="SSF51197">
    <property type="entry name" value="Clavaminate synthase-like"/>
    <property type="match status" value="1"/>
</dbReference>
<evidence type="ECO:0000313" key="3">
    <source>
        <dbReference type="EMBL" id="VVT54041.1"/>
    </source>
</evidence>
<keyword evidence="4" id="KW-1185">Reference proteome</keyword>
<organism evidence="3 4">
    <name type="scientific">Magnusiomyces paraingens</name>
    <dbReference type="NCBI Taxonomy" id="2606893"/>
    <lineage>
        <taxon>Eukaryota</taxon>
        <taxon>Fungi</taxon>
        <taxon>Dikarya</taxon>
        <taxon>Ascomycota</taxon>
        <taxon>Saccharomycotina</taxon>
        <taxon>Dipodascomycetes</taxon>
        <taxon>Dipodascales</taxon>
        <taxon>Dipodascaceae</taxon>
        <taxon>Magnusiomyces</taxon>
    </lineage>
</organism>
<dbReference type="SMART" id="SM00558">
    <property type="entry name" value="JmjC"/>
    <property type="match status" value="1"/>
</dbReference>
<reference evidence="3 4" key="1">
    <citation type="submission" date="2019-09" db="EMBL/GenBank/DDBJ databases">
        <authorList>
            <person name="Brejova B."/>
        </authorList>
    </citation>
    <scope>NUCLEOTIDE SEQUENCE [LARGE SCALE GENOMIC DNA]</scope>
</reference>
<dbReference type="PANTHER" id="PTHR12461">
    <property type="entry name" value="HYPOXIA-INDUCIBLE FACTOR 1 ALPHA INHIBITOR-RELATED"/>
    <property type="match status" value="1"/>
</dbReference>
<evidence type="ECO:0000259" key="2">
    <source>
        <dbReference type="PROSITE" id="PS51184"/>
    </source>
</evidence>
<feature type="compositionally biased region" description="Basic residues" evidence="1">
    <location>
        <begin position="72"/>
        <end position="86"/>
    </location>
</feature>
<evidence type="ECO:0000313" key="4">
    <source>
        <dbReference type="Proteomes" id="UP000398389"/>
    </source>
</evidence>
<feature type="region of interest" description="Disordered" evidence="1">
    <location>
        <begin position="643"/>
        <end position="669"/>
    </location>
</feature>
<dbReference type="Proteomes" id="UP000398389">
    <property type="component" value="Unassembled WGS sequence"/>
</dbReference>
<dbReference type="InterPro" id="IPR041667">
    <property type="entry name" value="Cupin_8"/>
</dbReference>
<feature type="region of interest" description="Disordered" evidence="1">
    <location>
        <begin position="260"/>
        <end position="290"/>
    </location>
</feature>
<dbReference type="InterPro" id="IPR003347">
    <property type="entry name" value="JmjC_dom"/>
</dbReference>
<feature type="compositionally biased region" description="Low complexity" evidence="1">
    <location>
        <begin position="41"/>
        <end position="71"/>
    </location>
</feature>
<gene>
    <name evidence="3" type="ORF">SAPINGB_P003877</name>
</gene>
<feature type="compositionally biased region" description="Polar residues" evidence="1">
    <location>
        <begin position="13"/>
        <end position="35"/>
    </location>
</feature>
<feature type="region of interest" description="Disordered" evidence="1">
    <location>
        <begin position="13"/>
        <end position="110"/>
    </location>
</feature>
<proteinExistence type="predicted"/>
<feature type="compositionally biased region" description="Low complexity" evidence="1">
    <location>
        <begin position="96"/>
        <end position="107"/>
    </location>
</feature>
<dbReference type="InterPro" id="IPR014710">
    <property type="entry name" value="RmlC-like_jellyroll"/>
</dbReference>
<dbReference type="PANTHER" id="PTHR12461:SF99">
    <property type="entry name" value="BIFUNCTIONAL PEPTIDASE AND (3S)-LYSYL HYDROXYLASE JMJD7"/>
    <property type="match status" value="1"/>
</dbReference>
<dbReference type="GeneID" id="43582692"/>
<feature type="compositionally biased region" description="Polar residues" evidence="1">
    <location>
        <begin position="274"/>
        <end position="290"/>
    </location>
</feature>
<dbReference type="Gene3D" id="2.60.120.10">
    <property type="entry name" value="Jelly Rolls"/>
    <property type="match status" value="2"/>
</dbReference>
<accession>A0A5E8BSP2</accession>
<dbReference type="EMBL" id="CABVLU010000003">
    <property type="protein sequence ID" value="VVT54041.1"/>
    <property type="molecule type" value="Genomic_DNA"/>
</dbReference>
<feature type="domain" description="JmjC" evidence="2">
    <location>
        <begin position="305"/>
        <end position="562"/>
    </location>
</feature>
<name>A0A5E8BSP2_9ASCO</name>
<dbReference type="OrthoDB" id="415358at2759"/>
<dbReference type="PROSITE" id="PS51184">
    <property type="entry name" value="JMJC"/>
    <property type="match status" value="1"/>
</dbReference>
<protein>
    <recommendedName>
        <fullName evidence="2">JmjC domain-containing protein</fullName>
    </recommendedName>
</protein>
<evidence type="ECO:0000256" key="1">
    <source>
        <dbReference type="SAM" id="MobiDB-lite"/>
    </source>
</evidence>
<feature type="compositionally biased region" description="Basic residues" evidence="1">
    <location>
        <begin position="648"/>
        <end position="669"/>
    </location>
</feature>
<dbReference type="Pfam" id="PF13621">
    <property type="entry name" value="Cupin_8"/>
    <property type="match status" value="1"/>
</dbReference>
<dbReference type="AlphaFoldDB" id="A0A5E8BSP2"/>
<dbReference type="RefSeq" id="XP_031854483.1">
    <property type="nucleotide sequence ID" value="XM_031998592.1"/>
</dbReference>
<sequence>MSECIIAENLSSNKSHNTSSITPSAVTSIDSQESLSDSHKTSISSPSSSTSLSSQGSSPSTSRSSSCSCRSPSKHHHHHHHHHHHNHNQDHNKAKSSNSNPSSNSNNQYQLHHNTHNKEIQLLQHQLRQQQALTAAARSQVDSLTRTAVRIHRGLIRQMDVQHGTYPTRIAVHKGPMTSLKFAQMLYAQVPVRLTAKDVFPDSLQALNLWTNPEYMHKALKGTKLTVAQTPSGLADAPGLRNTAFMQPHVAEMDATDFLKHLRNPDPPTTTTTHDGAQPTSVTESGTNNQAAIGTDAADNVVLYMQSQNDNYPREFPSLINDAPHSIPWANEALDVLGPAAVNLWLGDYRTTSRLHNDNYENLYIQVSGSKELYLIPPGDAYALDERFLKPLSYGEDMSLEENNESDSLMQIYTGQEAAGSETPKNCVDDHGDSSMNTPPRALPDEALTPSSTATASTVTNSGNPNNGNTNNTNGCGKSAFKTPHILFPTVDPSNPLTFNDIYSQNAFVYRVVLNPGDMLYIPALWYHQVRVLDGAPNVSLNYWYTPTPTNGQWMRWDYVRYCSAVLRRYHDPFYFDEEDEDEPDEPEDMELADEYDIEDDTDVGGEHSSLTEEEALLSAKRDKVQKLMRALRLQQQQYQDRLQKQQKLQRKQRQHLIRQQQRQHARAK</sequence>
<feature type="region of interest" description="Disordered" evidence="1">
    <location>
        <begin position="418"/>
        <end position="475"/>
    </location>
</feature>